<dbReference type="EMBL" id="JAUSVF010000001">
    <property type="protein sequence ID" value="MDQ0319658.1"/>
    <property type="molecule type" value="Genomic_DNA"/>
</dbReference>
<name>A0ABU0BP06_9HYPH</name>
<dbReference type="Proteomes" id="UP001230207">
    <property type="component" value="Unassembled WGS sequence"/>
</dbReference>
<evidence type="ECO:0000313" key="1">
    <source>
        <dbReference type="EMBL" id="MDQ0319658.1"/>
    </source>
</evidence>
<keyword evidence="2" id="KW-1185">Reference proteome</keyword>
<accession>A0ABU0BP06</accession>
<evidence type="ECO:0000313" key="2">
    <source>
        <dbReference type="Proteomes" id="UP001230207"/>
    </source>
</evidence>
<comment type="caution">
    <text evidence="1">The sequence shown here is derived from an EMBL/GenBank/DDBJ whole genome shotgun (WGS) entry which is preliminary data.</text>
</comment>
<reference evidence="1 2" key="1">
    <citation type="submission" date="2023-07" db="EMBL/GenBank/DDBJ databases">
        <title>Genomic Encyclopedia of Type Strains, Phase IV (KMG-IV): sequencing the most valuable type-strain genomes for metagenomic binning, comparative biology and taxonomic classification.</title>
        <authorList>
            <person name="Goeker M."/>
        </authorList>
    </citation>
    <scope>NUCLEOTIDE SEQUENCE [LARGE SCALE GENOMIC DNA]</scope>
    <source>
        <strain evidence="1 2">DSM 1112</strain>
    </source>
</reference>
<protein>
    <submittedName>
        <fullName evidence="1">Uncharacterized protein</fullName>
    </submittedName>
</protein>
<proteinExistence type="predicted"/>
<sequence>MFFWGIMPNKKGLRAAATKAPVGVLKILYSPNTESVDALAHIG</sequence>
<gene>
    <name evidence="1" type="ORF">QO002_001796</name>
</gene>
<organism evidence="1 2">
    <name type="scientific">Pararhizobium capsulatum DSM 1112</name>
    <dbReference type="NCBI Taxonomy" id="1121113"/>
    <lineage>
        <taxon>Bacteria</taxon>
        <taxon>Pseudomonadati</taxon>
        <taxon>Pseudomonadota</taxon>
        <taxon>Alphaproteobacteria</taxon>
        <taxon>Hyphomicrobiales</taxon>
        <taxon>Rhizobiaceae</taxon>
        <taxon>Rhizobium/Agrobacterium group</taxon>
        <taxon>Pararhizobium</taxon>
    </lineage>
</organism>